<comment type="subcellular location">
    <subcellularLocation>
        <location evidence="1">Cytoplasm</location>
    </subcellularLocation>
</comment>
<feature type="domain" description="HBS1-like protein N-terminal" evidence="7">
    <location>
        <begin position="58"/>
        <end position="122"/>
    </location>
</feature>
<sequence>MSRHRNVRSMRYSDEYDGYDDVYGHSVEEDYPMSPSDAAFFYDRNNRNPQLSSFISAEDDIKEEDDESASGIKTEIDERMKNCLIAIRTIVGNEKSDSELMSVILQANYDVQVAVNMLYTNEENLGESNPKPQRSTTDRRRGKEVKKKGPKRNPPSFNVVQFLKSQVNRKIDLLGASLIDSGSSKDARLRKVSHPLLNTRVSTVGYYLCKKAIEIPTPPLISVPMTIPHGIVPFKFDVQSPEDAPVIKKS</sequence>
<feature type="compositionally biased region" description="Polar residues" evidence="6">
    <location>
        <begin position="123"/>
        <end position="135"/>
    </location>
</feature>
<dbReference type="GO" id="GO:0006412">
    <property type="term" value="P:translation"/>
    <property type="evidence" value="ECO:0007669"/>
    <property type="project" value="UniProtKB-KW"/>
</dbReference>
<evidence type="ECO:0000256" key="6">
    <source>
        <dbReference type="SAM" id="MobiDB-lite"/>
    </source>
</evidence>
<dbReference type="AlphaFoldDB" id="A0A0K8TES9"/>
<evidence type="ECO:0000256" key="5">
    <source>
        <dbReference type="ARBA" id="ARBA00022917"/>
    </source>
</evidence>
<evidence type="ECO:0000256" key="1">
    <source>
        <dbReference type="ARBA" id="ARBA00004496"/>
    </source>
</evidence>
<keyword evidence="3" id="KW-0597">Phosphoprotein</keyword>
<organism evidence="8">
    <name type="scientific">Lygus hesperus</name>
    <name type="common">Western plant bug</name>
    <dbReference type="NCBI Taxonomy" id="30085"/>
    <lineage>
        <taxon>Eukaryota</taxon>
        <taxon>Metazoa</taxon>
        <taxon>Ecdysozoa</taxon>
        <taxon>Arthropoda</taxon>
        <taxon>Hexapoda</taxon>
        <taxon>Insecta</taxon>
        <taxon>Pterygota</taxon>
        <taxon>Neoptera</taxon>
        <taxon>Paraneoptera</taxon>
        <taxon>Hemiptera</taxon>
        <taxon>Heteroptera</taxon>
        <taxon>Panheteroptera</taxon>
        <taxon>Cimicomorpha</taxon>
        <taxon>Miridae</taxon>
        <taxon>Mirini</taxon>
        <taxon>Lygus</taxon>
    </lineage>
</organism>
<reference evidence="9" key="2">
    <citation type="journal article" date="2016" name="Gigascience">
        <title>De novo construction of an expanded transcriptome assembly for the western tarnished plant bug, Lygus hesperus.</title>
        <authorList>
            <person name="Tassone E.E."/>
            <person name="Geib S.M."/>
            <person name="Hall B."/>
            <person name="Fabrick J.A."/>
            <person name="Brent C.S."/>
            <person name="Hull J.J."/>
        </authorList>
    </citation>
    <scope>NUCLEOTIDE SEQUENCE</scope>
</reference>
<dbReference type="GO" id="GO:0016787">
    <property type="term" value="F:hydrolase activity"/>
    <property type="evidence" value="ECO:0007669"/>
    <property type="project" value="UniProtKB-KW"/>
</dbReference>
<keyword evidence="4" id="KW-0378">Hydrolase</keyword>
<dbReference type="GO" id="GO:0005737">
    <property type="term" value="C:cytoplasm"/>
    <property type="evidence" value="ECO:0007669"/>
    <property type="project" value="UniProtKB-SubCell"/>
</dbReference>
<dbReference type="EMBL" id="GBRD01002156">
    <property type="protein sequence ID" value="JAG63665.1"/>
    <property type="molecule type" value="Transcribed_RNA"/>
</dbReference>
<evidence type="ECO:0000313" key="8">
    <source>
        <dbReference type="EMBL" id="JAG63665.1"/>
    </source>
</evidence>
<name>A0A0K8TES9_LYGHE</name>
<dbReference type="InterPro" id="IPR015033">
    <property type="entry name" value="HBS1-like_N"/>
</dbReference>
<feature type="compositionally biased region" description="Basic residues" evidence="6">
    <location>
        <begin position="142"/>
        <end position="151"/>
    </location>
</feature>
<evidence type="ECO:0000313" key="9">
    <source>
        <dbReference type="EMBL" id="JAQ05002.1"/>
    </source>
</evidence>
<keyword evidence="5" id="KW-0648">Protein biosynthesis</keyword>
<protein>
    <submittedName>
        <fullName evidence="9">HBS1-like protein</fullName>
    </submittedName>
</protein>
<gene>
    <name evidence="9" type="primary">Hbs1l</name>
    <name evidence="9" type="ORF">g.26130</name>
</gene>
<evidence type="ECO:0000259" key="7">
    <source>
        <dbReference type="Pfam" id="PF08938"/>
    </source>
</evidence>
<evidence type="ECO:0000256" key="4">
    <source>
        <dbReference type="ARBA" id="ARBA00022801"/>
    </source>
</evidence>
<keyword evidence="2" id="KW-0963">Cytoplasm</keyword>
<dbReference type="Gene3D" id="1.10.8.10">
    <property type="entry name" value="DNA helicase RuvA subunit, C-terminal domain"/>
    <property type="match status" value="1"/>
</dbReference>
<evidence type="ECO:0000256" key="3">
    <source>
        <dbReference type="ARBA" id="ARBA00022553"/>
    </source>
</evidence>
<feature type="region of interest" description="Disordered" evidence="6">
    <location>
        <begin position="123"/>
        <end position="155"/>
    </location>
</feature>
<dbReference type="Pfam" id="PF08938">
    <property type="entry name" value="HBS1_N"/>
    <property type="match status" value="1"/>
</dbReference>
<proteinExistence type="predicted"/>
<dbReference type="SUPFAM" id="SSF109732">
    <property type="entry name" value="HBS1-like domain"/>
    <property type="match status" value="1"/>
</dbReference>
<reference evidence="8" key="1">
    <citation type="submission" date="2014-09" db="EMBL/GenBank/DDBJ databases">
        <authorList>
            <person name="Magalhaes I.L.F."/>
            <person name="Oliveira U."/>
            <person name="Santos F.R."/>
            <person name="Vidigal T.H.D.A."/>
            <person name="Brescovit A.D."/>
            <person name="Santos A.J."/>
        </authorList>
    </citation>
    <scope>NUCLEOTIDE SEQUENCE</scope>
</reference>
<accession>A0A0K8TES9</accession>
<dbReference type="EMBL" id="GDHC01013627">
    <property type="protein sequence ID" value="JAQ05002.1"/>
    <property type="molecule type" value="Transcribed_RNA"/>
</dbReference>
<evidence type="ECO:0000256" key="2">
    <source>
        <dbReference type="ARBA" id="ARBA00022490"/>
    </source>
</evidence>
<dbReference type="InterPro" id="IPR037189">
    <property type="entry name" value="HBS1-like_N_sf"/>
</dbReference>